<comment type="caution">
    <text evidence="1">The sequence shown here is derived from an EMBL/GenBank/DDBJ whole genome shotgun (WGS) entry which is preliminary data.</text>
</comment>
<sequence>MSSEKFEDLEEDLRALLDDIKRKLDGARNRLQSGESKKTQLREVQRKLDQANDVLQELQDEARSAPNPYRIQMNAKTRKYRAELDDVNKAVVTLATSINASGARQELLSPSTVIVAAETDQVGVAVAEELRTQRESLVRTKERLEETDQNLTTSRKILRTMYRRVITNKLILILIIIMEIIILATKVTEKSPHAAVSRTHTERREIFKLTPHVASVVDAGDENSRPFGAAPSKRSENPDSKMQTQALTKRPALTNLQPNLVAGGGKRVVPTKRDLVRQQSNARRSARLSCGGPSLCRAPPSFEIYAESSGARGSQVDAKAAVPAVAPDEDDEKAPHSDDWGASGDVCSDSPDCGMECEAADSPMVLDTSLHTLEPMSYMEVRDLEASSEYAQDIYTHLRQQEEKLTPKPTYMSKQPDITSSMRTILVDWLVEVAEEYRLHPETLFLGVSYVDRFLSAMSVIRNKLQLVGTAALYIAAKFEEIYPPEVSEFVFITDDTYTKQQVLRMEQLVLKVLSFDMAAPTIYYFLLRFAEVGKAPDTVKHLAHYLCELTFLEDDPYLQYLPSIVAGASLCLANHTLNRYPWSSDLVLYSGYNVEDFKECIHSLYSSFCNAGTQAQQAIQEKFKSSKLRQVGDSPGQIVTRFRSVETRKKVAEGSILNSPSGARETSNGRWYNRWPEEECLLPVSGLWL</sequence>
<dbReference type="EMBL" id="JABSTQ010009309">
    <property type="protein sequence ID" value="KAG0430581.1"/>
    <property type="molecule type" value="Genomic_DNA"/>
</dbReference>
<organism evidence="1 2">
    <name type="scientific">Ixodes persulcatus</name>
    <name type="common">Taiga tick</name>
    <dbReference type="NCBI Taxonomy" id="34615"/>
    <lineage>
        <taxon>Eukaryota</taxon>
        <taxon>Metazoa</taxon>
        <taxon>Ecdysozoa</taxon>
        <taxon>Arthropoda</taxon>
        <taxon>Chelicerata</taxon>
        <taxon>Arachnida</taxon>
        <taxon>Acari</taxon>
        <taxon>Parasitiformes</taxon>
        <taxon>Ixodida</taxon>
        <taxon>Ixodoidea</taxon>
        <taxon>Ixodidae</taxon>
        <taxon>Ixodinae</taxon>
        <taxon>Ixodes</taxon>
    </lineage>
</organism>
<keyword evidence="2" id="KW-1185">Reference proteome</keyword>
<reference evidence="1 2" key="1">
    <citation type="journal article" date="2020" name="Cell">
        <title>Large-Scale Comparative Analyses of Tick Genomes Elucidate Their Genetic Diversity and Vector Capacities.</title>
        <authorList>
            <consortium name="Tick Genome and Microbiome Consortium (TIGMIC)"/>
            <person name="Jia N."/>
            <person name="Wang J."/>
            <person name="Shi W."/>
            <person name="Du L."/>
            <person name="Sun Y."/>
            <person name="Zhan W."/>
            <person name="Jiang J.F."/>
            <person name="Wang Q."/>
            <person name="Zhang B."/>
            <person name="Ji P."/>
            <person name="Bell-Sakyi L."/>
            <person name="Cui X.M."/>
            <person name="Yuan T.T."/>
            <person name="Jiang B.G."/>
            <person name="Yang W.F."/>
            <person name="Lam T.T."/>
            <person name="Chang Q.C."/>
            <person name="Ding S.J."/>
            <person name="Wang X.J."/>
            <person name="Zhu J.G."/>
            <person name="Ruan X.D."/>
            <person name="Zhao L."/>
            <person name="Wei J.T."/>
            <person name="Ye R.Z."/>
            <person name="Que T.C."/>
            <person name="Du C.H."/>
            <person name="Zhou Y.H."/>
            <person name="Cheng J.X."/>
            <person name="Dai P.F."/>
            <person name="Guo W.B."/>
            <person name="Han X.H."/>
            <person name="Huang E.J."/>
            <person name="Li L.F."/>
            <person name="Wei W."/>
            <person name="Gao Y.C."/>
            <person name="Liu J.Z."/>
            <person name="Shao H.Z."/>
            <person name="Wang X."/>
            <person name="Wang C.C."/>
            <person name="Yang T.C."/>
            <person name="Huo Q.B."/>
            <person name="Li W."/>
            <person name="Chen H.Y."/>
            <person name="Chen S.E."/>
            <person name="Zhou L.G."/>
            <person name="Ni X.B."/>
            <person name="Tian J.H."/>
            <person name="Sheng Y."/>
            <person name="Liu T."/>
            <person name="Pan Y.S."/>
            <person name="Xia L.Y."/>
            <person name="Li J."/>
            <person name="Zhao F."/>
            <person name="Cao W.C."/>
        </authorList>
    </citation>
    <scope>NUCLEOTIDE SEQUENCE [LARGE SCALE GENOMIC DNA]</scope>
    <source>
        <strain evidence="1">Iper-2018</strain>
    </source>
</reference>
<gene>
    <name evidence="1" type="ORF">HPB47_022566</name>
</gene>
<name>A0AC60Q9C9_IXOPE</name>
<dbReference type="Proteomes" id="UP000805193">
    <property type="component" value="Unassembled WGS sequence"/>
</dbReference>
<evidence type="ECO:0000313" key="2">
    <source>
        <dbReference type="Proteomes" id="UP000805193"/>
    </source>
</evidence>
<accession>A0AC60Q9C9</accession>
<evidence type="ECO:0000313" key="1">
    <source>
        <dbReference type="EMBL" id="KAG0430581.1"/>
    </source>
</evidence>
<protein>
    <submittedName>
        <fullName evidence="1">Uncharacterized protein</fullName>
    </submittedName>
</protein>
<proteinExistence type="predicted"/>